<evidence type="ECO:0000313" key="4">
    <source>
        <dbReference type="Proteomes" id="UP001165041"/>
    </source>
</evidence>
<protein>
    <submittedName>
        <fullName evidence="3">Uncharacterized protein</fullName>
    </submittedName>
</protein>
<name>A0A9W6QBY2_9ACTN</name>
<keyword evidence="2" id="KW-0472">Membrane</keyword>
<feature type="compositionally biased region" description="Pro residues" evidence="1">
    <location>
        <begin position="8"/>
        <end position="25"/>
    </location>
</feature>
<keyword evidence="2" id="KW-1133">Transmembrane helix</keyword>
<feature type="region of interest" description="Disordered" evidence="1">
    <location>
        <begin position="1"/>
        <end position="63"/>
    </location>
</feature>
<dbReference type="AlphaFoldDB" id="A0A9W6QBY2"/>
<feature type="compositionally biased region" description="Low complexity" evidence="1">
    <location>
        <begin position="26"/>
        <end position="63"/>
    </location>
</feature>
<gene>
    <name evidence="3" type="ORF">Kpho02_44920</name>
</gene>
<feature type="transmembrane region" description="Helical" evidence="2">
    <location>
        <begin position="84"/>
        <end position="107"/>
    </location>
</feature>
<dbReference type="RefSeq" id="WP_285737912.1">
    <property type="nucleotide sequence ID" value="NZ_BSSA01000016.1"/>
</dbReference>
<organism evidence="3 4">
    <name type="scientific">Kitasatospora phosalacinea</name>
    <dbReference type="NCBI Taxonomy" id="2065"/>
    <lineage>
        <taxon>Bacteria</taxon>
        <taxon>Bacillati</taxon>
        <taxon>Actinomycetota</taxon>
        <taxon>Actinomycetes</taxon>
        <taxon>Kitasatosporales</taxon>
        <taxon>Streptomycetaceae</taxon>
        <taxon>Kitasatospora</taxon>
    </lineage>
</organism>
<feature type="compositionally biased region" description="Basic and acidic residues" evidence="1">
    <location>
        <begin position="197"/>
        <end position="207"/>
    </location>
</feature>
<evidence type="ECO:0000313" key="3">
    <source>
        <dbReference type="EMBL" id="GLW72193.1"/>
    </source>
</evidence>
<evidence type="ECO:0000256" key="1">
    <source>
        <dbReference type="SAM" id="MobiDB-lite"/>
    </source>
</evidence>
<sequence>MSDNQFGPPQPGFGPPPAPGAPVPPQGGAAPQPGYGYPQQQPQQPWGGGAVPPQQGYPAGAPAGYPAGGFPGYPAPPRKSRKGLWITLSIVSAVILAGVGVIGYFAYDTVSKTGKYKLSVPASFQGMDGSANADSAQEIADQIRKDTASNSEAPEGTAAAVYVADDRSRAVQAGGYYGKFSNPKAQLDAEFRAMERDGDKVGQRKSVDPGPLGGKMDCATGTDSSGEKTNFCLWADYSTVMYVIEESADGEVPLDKIAADARELRQAAEVVK</sequence>
<dbReference type="EMBL" id="BSSA01000016">
    <property type="protein sequence ID" value="GLW72193.1"/>
    <property type="molecule type" value="Genomic_DNA"/>
</dbReference>
<dbReference type="SUPFAM" id="SSF81995">
    <property type="entry name" value="beta-sandwich domain of Sec23/24"/>
    <property type="match status" value="1"/>
</dbReference>
<keyword evidence="2" id="KW-0812">Transmembrane</keyword>
<feature type="region of interest" description="Disordered" evidence="1">
    <location>
        <begin position="197"/>
        <end position="221"/>
    </location>
</feature>
<proteinExistence type="predicted"/>
<dbReference type="Proteomes" id="UP001165041">
    <property type="component" value="Unassembled WGS sequence"/>
</dbReference>
<accession>A0A9W6QBY2</accession>
<comment type="caution">
    <text evidence="3">The sequence shown here is derived from an EMBL/GenBank/DDBJ whole genome shotgun (WGS) entry which is preliminary data.</text>
</comment>
<reference evidence="3" key="1">
    <citation type="submission" date="2023-02" db="EMBL/GenBank/DDBJ databases">
        <title>Kitasatospora phosalacinea NBRC 14627.</title>
        <authorList>
            <person name="Ichikawa N."/>
            <person name="Sato H."/>
            <person name="Tonouchi N."/>
        </authorList>
    </citation>
    <scope>NUCLEOTIDE SEQUENCE</scope>
    <source>
        <strain evidence="3">NBRC 14627</strain>
    </source>
</reference>
<evidence type="ECO:0000256" key="2">
    <source>
        <dbReference type="SAM" id="Phobius"/>
    </source>
</evidence>